<dbReference type="GO" id="GO:0006598">
    <property type="term" value="P:polyamine catabolic process"/>
    <property type="evidence" value="ECO:0007669"/>
    <property type="project" value="TreeGrafter"/>
</dbReference>
<protein>
    <submittedName>
        <fullName evidence="1">Gamma-glutamyl-gamma-aminobutyrate hydrolase family protein</fullName>
    </submittedName>
</protein>
<dbReference type="GO" id="GO:0005829">
    <property type="term" value="C:cytosol"/>
    <property type="evidence" value="ECO:0007669"/>
    <property type="project" value="TreeGrafter"/>
</dbReference>
<gene>
    <name evidence="1" type="ORF">OM076_09490</name>
</gene>
<dbReference type="PANTHER" id="PTHR43235">
    <property type="entry name" value="GLUTAMINE AMIDOTRANSFERASE PB2B2.05-RELATED"/>
    <property type="match status" value="1"/>
</dbReference>
<dbReference type="CDD" id="cd01745">
    <property type="entry name" value="GATase1_2"/>
    <property type="match status" value="1"/>
</dbReference>
<dbReference type="EMBL" id="JAPDOD010000005">
    <property type="protein sequence ID" value="MDA0160497.1"/>
    <property type="molecule type" value="Genomic_DNA"/>
</dbReference>
<organism evidence="1 2">
    <name type="scientific">Solirubrobacter ginsenosidimutans</name>
    <dbReference type="NCBI Taxonomy" id="490573"/>
    <lineage>
        <taxon>Bacteria</taxon>
        <taxon>Bacillati</taxon>
        <taxon>Actinomycetota</taxon>
        <taxon>Thermoleophilia</taxon>
        <taxon>Solirubrobacterales</taxon>
        <taxon>Solirubrobacteraceae</taxon>
        <taxon>Solirubrobacter</taxon>
    </lineage>
</organism>
<sequence length="246" mass="26570">MGDGRRPRIGLCTALERARWTVWDREAFLLSRAYVDALQVAGAVALMVPPDAWVAEHPDDVLDGLDGLVLAGGADIDPASYGESRHAKTTNTRPDRDHAEIALATRALERELPVLGICRGMQLINVALGGTLVQHLPDDLGHTDHRRALGSFDNADHDVRLEPGSLAAAACGELRHATKSHHHQAVAKLGDGVVASGWSELDDLVEAIEIPDSRWALGVQWHPEVDPRSRVVRAFTAEAARTPARA</sequence>
<dbReference type="AlphaFoldDB" id="A0A9X3MQC8"/>
<evidence type="ECO:0000313" key="2">
    <source>
        <dbReference type="Proteomes" id="UP001149140"/>
    </source>
</evidence>
<keyword evidence="2" id="KW-1185">Reference proteome</keyword>
<dbReference type="PANTHER" id="PTHR43235:SF1">
    <property type="entry name" value="GLUTAMINE AMIDOTRANSFERASE PB2B2.05-RELATED"/>
    <property type="match status" value="1"/>
</dbReference>
<dbReference type="RefSeq" id="WP_270039372.1">
    <property type="nucleotide sequence ID" value="NZ_JAPDOD010000005.1"/>
</dbReference>
<dbReference type="Pfam" id="PF07722">
    <property type="entry name" value="Peptidase_C26"/>
    <property type="match status" value="1"/>
</dbReference>
<dbReference type="GO" id="GO:0033969">
    <property type="term" value="F:gamma-glutamyl-gamma-aminobutyrate hydrolase activity"/>
    <property type="evidence" value="ECO:0007669"/>
    <property type="project" value="TreeGrafter"/>
</dbReference>
<proteinExistence type="predicted"/>
<keyword evidence="1" id="KW-0378">Hydrolase</keyword>
<accession>A0A9X3MQC8</accession>
<evidence type="ECO:0000313" key="1">
    <source>
        <dbReference type="EMBL" id="MDA0160497.1"/>
    </source>
</evidence>
<dbReference type="InterPro" id="IPR044668">
    <property type="entry name" value="PuuD-like"/>
</dbReference>
<dbReference type="InterPro" id="IPR011697">
    <property type="entry name" value="Peptidase_C26"/>
</dbReference>
<dbReference type="Gene3D" id="3.40.50.880">
    <property type="match status" value="1"/>
</dbReference>
<dbReference type="PROSITE" id="PS51273">
    <property type="entry name" value="GATASE_TYPE_1"/>
    <property type="match status" value="1"/>
</dbReference>
<name>A0A9X3MQC8_9ACTN</name>
<dbReference type="InterPro" id="IPR029062">
    <property type="entry name" value="Class_I_gatase-like"/>
</dbReference>
<dbReference type="SUPFAM" id="SSF52317">
    <property type="entry name" value="Class I glutamine amidotransferase-like"/>
    <property type="match status" value="1"/>
</dbReference>
<dbReference type="Proteomes" id="UP001149140">
    <property type="component" value="Unassembled WGS sequence"/>
</dbReference>
<comment type="caution">
    <text evidence="1">The sequence shown here is derived from an EMBL/GenBank/DDBJ whole genome shotgun (WGS) entry which is preliminary data.</text>
</comment>
<reference evidence="1" key="1">
    <citation type="submission" date="2022-10" db="EMBL/GenBank/DDBJ databases">
        <title>The WGS of Solirubrobacter ginsenosidimutans DSM 21036.</title>
        <authorList>
            <person name="Jiang Z."/>
        </authorList>
    </citation>
    <scope>NUCLEOTIDE SEQUENCE</scope>
    <source>
        <strain evidence="1">DSM 21036</strain>
    </source>
</reference>